<evidence type="ECO:0000313" key="3">
    <source>
        <dbReference type="Proteomes" id="UP001305647"/>
    </source>
</evidence>
<protein>
    <recommendedName>
        <fullName evidence="4">AA1-like domain-containing protein</fullName>
    </recommendedName>
</protein>
<organism evidence="2 3">
    <name type="scientific">Parathielavia hyrcaniae</name>
    <dbReference type="NCBI Taxonomy" id="113614"/>
    <lineage>
        <taxon>Eukaryota</taxon>
        <taxon>Fungi</taxon>
        <taxon>Dikarya</taxon>
        <taxon>Ascomycota</taxon>
        <taxon>Pezizomycotina</taxon>
        <taxon>Sordariomycetes</taxon>
        <taxon>Sordariomycetidae</taxon>
        <taxon>Sordariales</taxon>
        <taxon>Chaetomiaceae</taxon>
        <taxon>Parathielavia</taxon>
    </lineage>
</organism>
<feature type="chain" id="PRO_5042844636" description="AA1-like domain-containing protein" evidence="1">
    <location>
        <begin position="22"/>
        <end position="203"/>
    </location>
</feature>
<keyword evidence="1" id="KW-0732">Signal</keyword>
<comment type="caution">
    <text evidence="2">The sequence shown here is derived from an EMBL/GenBank/DDBJ whole genome shotgun (WGS) entry which is preliminary data.</text>
</comment>
<feature type="signal peptide" evidence="1">
    <location>
        <begin position="1"/>
        <end position="21"/>
    </location>
</feature>
<dbReference type="EMBL" id="MU863624">
    <property type="protein sequence ID" value="KAK4106221.1"/>
    <property type="molecule type" value="Genomic_DNA"/>
</dbReference>
<proteinExistence type="predicted"/>
<evidence type="ECO:0000313" key="2">
    <source>
        <dbReference type="EMBL" id="KAK4106221.1"/>
    </source>
</evidence>
<gene>
    <name evidence="2" type="ORF">N658DRAFT_11470</name>
</gene>
<name>A0AAN6QAZ3_9PEZI</name>
<evidence type="ECO:0008006" key="4">
    <source>
        <dbReference type="Google" id="ProtNLM"/>
    </source>
</evidence>
<sequence length="203" mass="22784">MRSLTCLSSIITLVALPLVVPFPNHSKRFSDISSQLANRAYSKQVSQFNFEPYNITDLNIFCDRPGPTFDYSCNLTFNWFDPNSVRQNRVTSGACHTSWSWDGATKHNATRDGSNPVAEYRGCWTGDTETFFRAAVPAFWHPGNFALELAHHYKDDENFTMPWDHPTTFAEAKIDIYPEGPLGDSVCHYEPGPINGTVVGVVV</sequence>
<keyword evidence="3" id="KW-1185">Reference proteome</keyword>
<reference evidence="2" key="1">
    <citation type="journal article" date="2023" name="Mol. Phylogenet. Evol.">
        <title>Genome-scale phylogeny and comparative genomics of the fungal order Sordariales.</title>
        <authorList>
            <person name="Hensen N."/>
            <person name="Bonometti L."/>
            <person name="Westerberg I."/>
            <person name="Brannstrom I.O."/>
            <person name="Guillou S."/>
            <person name="Cros-Aarteil S."/>
            <person name="Calhoun S."/>
            <person name="Haridas S."/>
            <person name="Kuo A."/>
            <person name="Mondo S."/>
            <person name="Pangilinan J."/>
            <person name="Riley R."/>
            <person name="LaButti K."/>
            <person name="Andreopoulos B."/>
            <person name="Lipzen A."/>
            <person name="Chen C."/>
            <person name="Yan M."/>
            <person name="Daum C."/>
            <person name="Ng V."/>
            <person name="Clum A."/>
            <person name="Steindorff A."/>
            <person name="Ohm R.A."/>
            <person name="Martin F."/>
            <person name="Silar P."/>
            <person name="Natvig D.O."/>
            <person name="Lalanne C."/>
            <person name="Gautier V."/>
            <person name="Ament-Velasquez S.L."/>
            <person name="Kruys A."/>
            <person name="Hutchinson M.I."/>
            <person name="Powell A.J."/>
            <person name="Barry K."/>
            <person name="Miller A.N."/>
            <person name="Grigoriev I.V."/>
            <person name="Debuchy R."/>
            <person name="Gladieux P."/>
            <person name="Hiltunen Thoren M."/>
            <person name="Johannesson H."/>
        </authorList>
    </citation>
    <scope>NUCLEOTIDE SEQUENCE</scope>
    <source>
        <strain evidence="2">CBS 757.83</strain>
    </source>
</reference>
<reference evidence="2" key="2">
    <citation type="submission" date="2023-05" db="EMBL/GenBank/DDBJ databases">
        <authorList>
            <consortium name="Lawrence Berkeley National Laboratory"/>
            <person name="Steindorff A."/>
            <person name="Hensen N."/>
            <person name="Bonometti L."/>
            <person name="Westerberg I."/>
            <person name="Brannstrom I.O."/>
            <person name="Guillou S."/>
            <person name="Cros-Aarteil S."/>
            <person name="Calhoun S."/>
            <person name="Haridas S."/>
            <person name="Kuo A."/>
            <person name="Mondo S."/>
            <person name="Pangilinan J."/>
            <person name="Riley R."/>
            <person name="Labutti K."/>
            <person name="Andreopoulos B."/>
            <person name="Lipzen A."/>
            <person name="Chen C."/>
            <person name="Yanf M."/>
            <person name="Daum C."/>
            <person name="Ng V."/>
            <person name="Clum A."/>
            <person name="Ohm R."/>
            <person name="Martin F."/>
            <person name="Silar P."/>
            <person name="Natvig D."/>
            <person name="Lalanne C."/>
            <person name="Gautier V."/>
            <person name="Ament-Velasquez S.L."/>
            <person name="Kruys A."/>
            <person name="Hutchinson M.I."/>
            <person name="Powell A.J."/>
            <person name="Barry K."/>
            <person name="Miller A.N."/>
            <person name="Grigoriev I.V."/>
            <person name="Debuchy R."/>
            <person name="Gladieux P."/>
            <person name="Thoren M.H."/>
            <person name="Johannesson H."/>
        </authorList>
    </citation>
    <scope>NUCLEOTIDE SEQUENCE</scope>
    <source>
        <strain evidence="2">CBS 757.83</strain>
    </source>
</reference>
<dbReference type="Proteomes" id="UP001305647">
    <property type="component" value="Unassembled WGS sequence"/>
</dbReference>
<dbReference type="AlphaFoldDB" id="A0AAN6QAZ3"/>
<accession>A0AAN6QAZ3</accession>
<evidence type="ECO:0000256" key="1">
    <source>
        <dbReference type="SAM" id="SignalP"/>
    </source>
</evidence>